<dbReference type="PANTHER" id="PTHR30390">
    <property type="entry name" value="SEDOHEPTULOSE 7-PHOSPHATE ISOMERASE / DNAA INITIATOR-ASSOCIATING FACTOR FOR REPLICATION INITIATION"/>
    <property type="match status" value="1"/>
</dbReference>
<dbReference type="EC" id="5.3.1.28" evidence="9"/>
<comment type="pathway">
    <text evidence="9">Carbohydrate biosynthesis; D-glycero-D-manno-heptose 7-phosphate biosynthesis; D-glycero-alpha-D-manno-heptose 7-phosphate and D-glycero-beta-D-manno-heptose 7-phosphate from sedoheptulose 7-phosphate: step 1/1.</text>
</comment>
<accession>A0ABR5SG80</accession>
<dbReference type="EMBL" id="LNQR01000043">
    <property type="protein sequence ID" value="KWT88347.1"/>
    <property type="molecule type" value="Genomic_DNA"/>
</dbReference>
<comment type="catalytic activity">
    <reaction evidence="1 9">
        <text>2 D-sedoheptulose 7-phosphate = D-glycero-alpha-D-manno-heptose 7-phosphate + D-glycero-beta-D-manno-heptose 7-phosphate</text>
        <dbReference type="Rhea" id="RHEA:27489"/>
        <dbReference type="ChEBI" id="CHEBI:57483"/>
        <dbReference type="ChEBI" id="CHEBI:60203"/>
        <dbReference type="ChEBI" id="CHEBI:60204"/>
        <dbReference type="EC" id="5.3.1.28"/>
    </reaction>
</comment>
<feature type="binding site" evidence="9">
    <location>
        <begin position="91"/>
        <end position="92"/>
    </location>
    <ligand>
        <name>substrate</name>
    </ligand>
</feature>
<dbReference type="Gene3D" id="3.40.50.10490">
    <property type="entry name" value="Glucose-6-phosphate isomerase like protein, domain 1"/>
    <property type="match status" value="1"/>
</dbReference>
<dbReference type="InterPro" id="IPR035461">
    <property type="entry name" value="GmhA/DiaA"/>
</dbReference>
<dbReference type="InterPro" id="IPR046348">
    <property type="entry name" value="SIS_dom_sf"/>
</dbReference>
<protein>
    <recommendedName>
        <fullName evidence="9">Phosphoheptose isomerase</fullName>
        <ecNumber evidence="9">5.3.1.28</ecNumber>
    </recommendedName>
    <alternativeName>
        <fullName evidence="9">Sedoheptulose 7-phosphate isomerase</fullName>
    </alternativeName>
</protein>
<dbReference type="SUPFAM" id="SSF53697">
    <property type="entry name" value="SIS domain"/>
    <property type="match status" value="1"/>
</dbReference>
<feature type="binding site" evidence="9">
    <location>
        <begin position="49"/>
        <end position="51"/>
    </location>
    <ligand>
        <name>substrate</name>
    </ligand>
</feature>
<keyword evidence="7 9" id="KW-0413">Isomerase</keyword>
<feature type="binding site" evidence="9">
    <location>
        <position position="169"/>
    </location>
    <ligand>
        <name>Zn(2+)</name>
        <dbReference type="ChEBI" id="CHEBI:29105"/>
    </ligand>
</feature>
<organism evidence="11 12">
    <name type="scientific">Candidatus Magnetominusculus xianensis</name>
    <dbReference type="NCBI Taxonomy" id="1748249"/>
    <lineage>
        <taxon>Bacteria</taxon>
        <taxon>Pseudomonadati</taxon>
        <taxon>Nitrospirota</taxon>
        <taxon>Nitrospiria</taxon>
        <taxon>Nitrospirales</taxon>
        <taxon>Nitrospiraceae</taxon>
        <taxon>Candidatus Magnetominusculus</taxon>
    </lineage>
</organism>
<feature type="domain" description="SIS" evidence="10">
    <location>
        <begin position="34"/>
        <end position="193"/>
    </location>
</feature>
<comment type="similarity">
    <text evidence="3 9">Belongs to the SIS family. GmhA subfamily.</text>
</comment>
<dbReference type="InterPro" id="IPR001347">
    <property type="entry name" value="SIS_dom"/>
</dbReference>
<dbReference type="HAMAP" id="MF_00067">
    <property type="entry name" value="GmhA"/>
    <property type="match status" value="1"/>
</dbReference>
<dbReference type="PANTHER" id="PTHR30390:SF6">
    <property type="entry name" value="DNAA INITIATOR-ASSOCIATING PROTEIN DIAA"/>
    <property type="match status" value="1"/>
</dbReference>
<feature type="binding site" evidence="9">
    <location>
        <position position="58"/>
    </location>
    <ligand>
        <name>Zn(2+)</name>
        <dbReference type="ChEBI" id="CHEBI:29105"/>
    </ligand>
</feature>
<evidence type="ECO:0000256" key="4">
    <source>
        <dbReference type="ARBA" id="ARBA00022490"/>
    </source>
</evidence>
<name>A0ABR5SG80_9BACT</name>
<evidence type="ECO:0000313" key="12">
    <source>
        <dbReference type="Proteomes" id="UP000060487"/>
    </source>
</evidence>
<keyword evidence="4 9" id="KW-0963">Cytoplasm</keyword>
<sequence length="204" mass="21915">MKETIFKIVSESIAVKERFFNENADKVVEAASTIAEAFSKGKKLLLFGNGGSSSDASHIAAEFINRFKRERPGLPAIALNTDMAVMTSIANDYDFSDVFARQVKSIADTGDVVIAISTSGGSKNVLKAVDAAKKKKLTVIAFTGAKGIKFAEKSTIAFVVPTEDTARIQETHITIGHVICELVESLLFEFPAKKTKKTAAVAQP</sequence>
<dbReference type="RefSeq" id="WP_085051909.1">
    <property type="nucleotide sequence ID" value="NZ_LNQR01000043.1"/>
</dbReference>
<evidence type="ECO:0000256" key="3">
    <source>
        <dbReference type="ARBA" id="ARBA00009894"/>
    </source>
</evidence>
<feature type="binding site" evidence="9">
    <location>
        <position position="62"/>
    </location>
    <ligand>
        <name>substrate</name>
    </ligand>
</feature>
<evidence type="ECO:0000256" key="8">
    <source>
        <dbReference type="ARBA" id="ARBA00023277"/>
    </source>
</evidence>
<keyword evidence="6 9" id="KW-0862">Zinc</keyword>
<evidence type="ECO:0000256" key="7">
    <source>
        <dbReference type="ARBA" id="ARBA00023235"/>
    </source>
</evidence>
<dbReference type="PROSITE" id="PS51464">
    <property type="entry name" value="SIS"/>
    <property type="match status" value="1"/>
</dbReference>
<comment type="miscellaneous">
    <text evidence="9">The reaction produces a racemic mixture of D-glycero-alpha-D-manno-heptose 7-phosphate and D-glycero-beta-D-manno-heptose 7-phosphate.</text>
</comment>
<gene>
    <name evidence="9 11" type="primary">gmhA</name>
    <name evidence="11" type="ORF">ASN18_1269</name>
</gene>
<dbReference type="InterPro" id="IPR050099">
    <property type="entry name" value="SIS_GmhA/DiaA_subfam"/>
</dbReference>
<dbReference type="GO" id="GO:0016853">
    <property type="term" value="F:isomerase activity"/>
    <property type="evidence" value="ECO:0007669"/>
    <property type="project" value="UniProtKB-KW"/>
</dbReference>
<proteinExistence type="inferred from homology"/>
<evidence type="ECO:0000256" key="9">
    <source>
        <dbReference type="HAMAP-Rule" id="MF_00067"/>
    </source>
</evidence>
<feature type="binding site" evidence="9">
    <location>
        <position position="177"/>
    </location>
    <ligand>
        <name>Zn(2+)</name>
        <dbReference type="ChEBI" id="CHEBI:29105"/>
    </ligand>
</feature>
<feature type="binding site" evidence="9">
    <location>
        <position position="169"/>
    </location>
    <ligand>
        <name>substrate</name>
    </ligand>
</feature>
<comment type="caution">
    <text evidence="11">The sequence shown here is derived from an EMBL/GenBank/DDBJ whole genome shotgun (WGS) entry which is preliminary data.</text>
</comment>
<evidence type="ECO:0000256" key="1">
    <source>
        <dbReference type="ARBA" id="ARBA00000348"/>
    </source>
</evidence>
<dbReference type="Proteomes" id="UP000060487">
    <property type="component" value="Unassembled WGS sequence"/>
</dbReference>
<feature type="binding site" evidence="9">
    <location>
        <begin position="117"/>
        <end position="119"/>
    </location>
    <ligand>
        <name>substrate</name>
    </ligand>
</feature>
<reference evidence="11 12" key="1">
    <citation type="submission" date="2015-11" db="EMBL/GenBank/DDBJ databases">
        <authorList>
            <person name="Lin W."/>
        </authorList>
    </citation>
    <scope>NUCLEOTIDE SEQUENCE [LARGE SCALE GENOMIC DNA]</scope>
    <source>
        <strain evidence="11 12">HCH-1</strain>
    </source>
</reference>
<comment type="subcellular location">
    <subcellularLocation>
        <location evidence="2 9">Cytoplasm</location>
    </subcellularLocation>
</comment>
<comment type="function">
    <text evidence="9">Catalyzes the isomerization of sedoheptulose 7-phosphate in D-glycero-D-manno-heptose 7-phosphate.</text>
</comment>
<feature type="binding site" evidence="9">
    <location>
        <position position="62"/>
    </location>
    <ligand>
        <name>Zn(2+)</name>
        <dbReference type="ChEBI" id="CHEBI:29105"/>
    </ligand>
</feature>
<dbReference type="Pfam" id="PF13580">
    <property type="entry name" value="SIS_2"/>
    <property type="match status" value="1"/>
</dbReference>
<dbReference type="CDD" id="cd05006">
    <property type="entry name" value="SIS_GmhA"/>
    <property type="match status" value="1"/>
</dbReference>
<evidence type="ECO:0000313" key="11">
    <source>
        <dbReference type="EMBL" id="KWT88347.1"/>
    </source>
</evidence>
<keyword evidence="8 9" id="KW-0119">Carbohydrate metabolism</keyword>
<dbReference type="InterPro" id="IPR004515">
    <property type="entry name" value="Phosphoheptose_Isoase"/>
</dbReference>
<evidence type="ECO:0000256" key="2">
    <source>
        <dbReference type="ARBA" id="ARBA00004496"/>
    </source>
</evidence>
<comment type="cofactor">
    <cofactor evidence="9">
        <name>Zn(2+)</name>
        <dbReference type="ChEBI" id="CHEBI:29105"/>
    </cofactor>
    <text evidence="9">Binds 1 zinc ion per subunit.</text>
</comment>
<evidence type="ECO:0000259" key="10">
    <source>
        <dbReference type="PROSITE" id="PS51464"/>
    </source>
</evidence>
<evidence type="ECO:0000256" key="6">
    <source>
        <dbReference type="ARBA" id="ARBA00022833"/>
    </source>
</evidence>
<evidence type="ECO:0000256" key="5">
    <source>
        <dbReference type="ARBA" id="ARBA00022723"/>
    </source>
</evidence>
<feature type="binding site" evidence="9">
    <location>
        <position position="122"/>
    </location>
    <ligand>
        <name>substrate</name>
    </ligand>
</feature>
<keyword evidence="5 9" id="KW-0479">Metal-binding</keyword>
<keyword evidence="12" id="KW-1185">Reference proteome</keyword>